<dbReference type="PANTHER" id="PTHR12346">
    <property type="entry name" value="SIN3B-RELATED"/>
    <property type="match status" value="1"/>
</dbReference>
<keyword evidence="2" id="KW-0678">Repressor</keyword>
<keyword evidence="3 4" id="KW-0539">Nucleus</keyword>
<gene>
    <name evidence="5" type="ORF">MKW94_008030</name>
</gene>
<dbReference type="FunFam" id="1.20.1160.11:FF:000001">
    <property type="entry name" value="Paired amphipathic helix protein Sin3"/>
    <property type="match status" value="1"/>
</dbReference>
<evidence type="ECO:0000256" key="2">
    <source>
        <dbReference type="ARBA" id="ARBA00022491"/>
    </source>
</evidence>
<dbReference type="GO" id="GO:0000118">
    <property type="term" value="C:histone deacetylase complex"/>
    <property type="evidence" value="ECO:0007669"/>
    <property type="project" value="TreeGrafter"/>
</dbReference>
<comment type="subcellular location">
    <subcellularLocation>
        <location evidence="1 4">Nucleus</location>
    </subcellularLocation>
</comment>
<reference evidence="5" key="1">
    <citation type="submission" date="2022-03" db="EMBL/GenBank/DDBJ databases">
        <title>A functionally conserved STORR gene fusion in Papaver species that diverged 16.8 million years ago.</title>
        <authorList>
            <person name="Catania T."/>
        </authorList>
    </citation>
    <scope>NUCLEOTIDE SEQUENCE</scope>
    <source>
        <strain evidence="5">S-191538</strain>
    </source>
</reference>
<comment type="caution">
    <text evidence="5">The sequence shown here is derived from an EMBL/GenBank/DDBJ whole genome shotgun (WGS) entry which is preliminary data.</text>
</comment>
<feature type="non-terminal residue" evidence="5">
    <location>
        <position position="126"/>
    </location>
</feature>
<dbReference type="EMBL" id="JAJJMA010325449">
    <property type="protein sequence ID" value="MCL7050246.1"/>
    <property type="molecule type" value="Genomic_DNA"/>
</dbReference>
<dbReference type="InterPro" id="IPR039774">
    <property type="entry name" value="Sin3-like"/>
</dbReference>
<dbReference type="GO" id="GO:0000122">
    <property type="term" value="P:negative regulation of transcription by RNA polymerase II"/>
    <property type="evidence" value="ECO:0007669"/>
    <property type="project" value="TreeGrafter"/>
</dbReference>
<dbReference type="GO" id="GO:0000785">
    <property type="term" value="C:chromatin"/>
    <property type="evidence" value="ECO:0007669"/>
    <property type="project" value="TreeGrafter"/>
</dbReference>
<evidence type="ECO:0000313" key="6">
    <source>
        <dbReference type="Proteomes" id="UP001177140"/>
    </source>
</evidence>
<evidence type="ECO:0000256" key="1">
    <source>
        <dbReference type="ARBA" id="ARBA00004123"/>
    </source>
</evidence>
<dbReference type="Pfam" id="PF02671">
    <property type="entry name" value="PAH"/>
    <property type="match status" value="1"/>
</dbReference>
<evidence type="ECO:0000313" key="5">
    <source>
        <dbReference type="EMBL" id="MCL7050246.1"/>
    </source>
</evidence>
<dbReference type="PANTHER" id="PTHR12346:SF0">
    <property type="entry name" value="SIN3A, ISOFORM G"/>
    <property type="match status" value="1"/>
</dbReference>
<dbReference type="Proteomes" id="UP001177140">
    <property type="component" value="Unassembled WGS sequence"/>
</dbReference>
<dbReference type="SUPFAM" id="SSF47762">
    <property type="entry name" value="PAH2 domain"/>
    <property type="match status" value="2"/>
</dbReference>
<proteinExistence type="predicted"/>
<name>A0AA41VZD7_PAPNU</name>
<keyword evidence="6" id="KW-1185">Reference proteome</keyword>
<organism evidence="5 6">
    <name type="scientific">Papaver nudicaule</name>
    <name type="common">Iceland poppy</name>
    <dbReference type="NCBI Taxonomy" id="74823"/>
    <lineage>
        <taxon>Eukaryota</taxon>
        <taxon>Viridiplantae</taxon>
        <taxon>Streptophyta</taxon>
        <taxon>Embryophyta</taxon>
        <taxon>Tracheophyta</taxon>
        <taxon>Spermatophyta</taxon>
        <taxon>Magnoliopsida</taxon>
        <taxon>Ranunculales</taxon>
        <taxon>Papaveraceae</taxon>
        <taxon>Papaveroideae</taxon>
        <taxon>Papaver</taxon>
    </lineage>
</organism>
<dbReference type="Gene3D" id="1.20.1160.11">
    <property type="entry name" value="Paired amphipathic helix"/>
    <property type="match status" value="2"/>
</dbReference>
<dbReference type="InterPro" id="IPR003822">
    <property type="entry name" value="PAH"/>
</dbReference>
<dbReference type="AlphaFoldDB" id="A0AA41VZD7"/>
<sequence>MTYVKAVKDKFLDNREKYDQFLQILKDFRAERTDTRGVIQRIKDLFKSHLDLILGFKAYLPKGYEISTTGEDEPSLKKPYEFEDLLTFLNKVQTQFQSDDHVFESFLEVLSDSTVEGNSTTDIYDE</sequence>
<accession>A0AA41VZD7</accession>
<dbReference type="GO" id="GO:0003714">
    <property type="term" value="F:transcription corepressor activity"/>
    <property type="evidence" value="ECO:0007669"/>
    <property type="project" value="InterPro"/>
</dbReference>
<dbReference type="PROSITE" id="PS51477">
    <property type="entry name" value="PAH"/>
    <property type="match status" value="2"/>
</dbReference>
<protein>
    <submittedName>
        <fullName evidence="5">Uncharacterized protein</fullName>
    </submittedName>
</protein>
<dbReference type="InterPro" id="IPR036600">
    <property type="entry name" value="PAH_sf"/>
</dbReference>
<evidence type="ECO:0000256" key="3">
    <source>
        <dbReference type="ARBA" id="ARBA00023242"/>
    </source>
</evidence>
<evidence type="ECO:0000256" key="4">
    <source>
        <dbReference type="PROSITE-ProRule" id="PRU00810"/>
    </source>
</evidence>